<evidence type="ECO:0000256" key="12">
    <source>
        <dbReference type="ARBA" id="ARBA00023242"/>
    </source>
</evidence>
<evidence type="ECO:0000256" key="14">
    <source>
        <dbReference type="ARBA" id="ARBA00047418"/>
    </source>
</evidence>
<evidence type="ECO:0000256" key="8">
    <source>
        <dbReference type="ARBA" id="ARBA00022679"/>
    </source>
</evidence>
<evidence type="ECO:0000256" key="9">
    <source>
        <dbReference type="ARBA" id="ARBA00022691"/>
    </source>
</evidence>
<evidence type="ECO:0000256" key="4">
    <source>
        <dbReference type="ARBA" id="ARBA00018517"/>
    </source>
</evidence>
<evidence type="ECO:0000256" key="5">
    <source>
        <dbReference type="ARBA" id="ARBA00022490"/>
    </source>
</evidence>
<dbReference type="PANTHER" id="PTHR14741">
    <property type="entry name" value="S-ADENOSYLMETHIONINE-DEPENDENT METHYLTRANSFERASE RELATED"/>
    <property type="match status" value="1"/>
</dbReference>
<dbReference type="Proteomes" id="UP000078561">
    <property type="component" value="Unassembled WGS sequence"/>
</dbReference>
<evidence type="ECO:0000313" key="24">
    <source>
        <dbReference type="Proteomes" id="UP000078561"/>
    </source>
</evidence>
<proteinExistence type="inferred from homology"/>
<keyword evidence="9" id="KW-0949">S-adenosyl-L-methionine</keyword>
<protein>
    <recommendedName>
        <fullName evidence="4">Trimethylguanosine synthase</fullName>
    </recommendedName>
    <alternativeName>
        <fullName evidence="18">Cap-specific guanine-N(2) methyltransferase</fullName>
    </alternativeName>
    <alternativeName>
        <fullName evidence="21">Nuclear receptor coactivator 6-interacting protein</fullName>
    </alternativeName>
    <alternativeName>
        <fullName evidence="22">PRIP-interacting protein with methyltransferase motif</fullName>
    </alternativeName>
</protein>
<evidence type="ECO:0000256" key="16">
    <source>
        <dbReference type="ARBA" id="ARBA00048763"/>
    </source>
</evidence>
<evidence type="ECO:0000256" key="13">
    <source>
        <dbReference type="ARBA" id="ARBA00025783"/>
    </source>
</evidence>
<accession>A0A168M3I6</accession>
<evidence type="ECO:0000256" key="21">
    <source>
        <dbReference type="ARBA" id="ARBA00079339"/>
    </source>
</evidence>
<sequence>MLTSLFKTLQSLVYNDTNDTSAMTQSPRPDDEDDEDVIPPLTCLMIDEATITTKDPILNTIVTPSTTTTSIDSSNAVMVIDSPIPCTLPSKSTSSTDSAESLKKRGIMSTYDAYFEYDPIKSRKKGKMTKARRSNGGGGGGPVRFDDVVVSYTLGTMPSDIVKYWYQRYSYFSKYDQGILMDREGWFSVTPEPIAQHIAERCRSDVIIDAFCGCGGNTIQFALTCQRVIAIDIDPVKIQCARHNAKIYGVQDKIEFILGSFYDLAPYLKADVVFLSPPWGGPTYFQEKVYNLKTMMPGNGMSIFKLASQITPNVAFFVPRNTNPNQLALLAGHGRFCEIEKNHLSGTLKALTAYYGDKLPDWDKLSAMTAKQSLVDA</sequence>
<evidence type="ECO:0000256" key="19">
    <source>
        <dbReference type="ARBA" id="ARBA00057179"/>
    </source>
</evidence>
<comment type="catalytic activity">
    <reaction evidence="17">
        <text>a 5'-end (N(7)-methyl 5'-triphosphoguanosine)-ribonucleoside in snRNA + S-adenosyl-L-methionine = a 5'-end (N(2),N(7)-dimethyl 5'-triphosphoguanosine)-ribonucleoside in snRNA + S-adenosyl-L-homocysteine + H(+)</text>
        <dbReference type="Rhea" id="RHEA:78471"/>
        <dbReference type="Rhea" id="RHEA-COMP:19085"/>
        <dbReference type="Rhea" id="RHEA-COMP:19087"/>
        <dbReference type="ChEBI" id="CHEBI:15378"/>
        <dbReference type="ChEBI" id="CHEBI:57856"/>
        <dbReference type="ChEBI" id="CHEBI:59789"/>
        <dbReference type="ChEBI" id="CHEBI:156461"/>
        <dbReference type="ChEBI" id="CHEBI:172880"/>
    </reaction>
    <physiologicalReaction direction="left-to-right" evidence="17">
        <dbReference type="Rhea" id="RHEA:78472"/>
    </physiologicalReaction>
</comment>
<keyword evidence="8" id="KW-0808">Transferase</keyword>
<evidence type="ECO:0000256" key="17">
    <source>
        <dbReference type="ARBA" id="ARBA00049075"/>
    </source>
</evidence>
<name>A0A168M3I6_ABSGL</name>
<evidence type="ECO:0000256" key="3">
    <source>
        <dbReference type="ARBA" id="ARBA00004604"/>
    </source>
</evidence>
<dbReference type="GO" id="GO:0005737">
    <property type="term" value="C:cytoplasm"/>
    <property type="evidence" value="ECO:0007669"/>
    <property type="project" value="UniProtKB-SubCell"/>
</dbReference>
<dbReference type="STRING" id="4829.A0A168M3I6"/>
<evidence type="ECO:0000313" key="23">
    <source>
        <dbReference type="EMBL" id="SAL97895.1"/>
    </source>
</evidence>
<comment type="catalytic activity">
    <reaction evidence="14">
        <text>a 5'-end (N(2),N(7)-dimethyl 5'-triphosphoguanosine)-ribonucleoside in snoRNA + S-adenosyl-L-methionine = a 5'-end (N(2),N(2),N(7)-trimethyl 5'-triphosphoguanosine)-ribonucleoside in snoRNA + S-adenosyl-L-homocysteine + H(+)</text>
        <dbReference type="Rhea" id="RHEA:78507"/>
        <dbReference type="Rhea" id="RHEA-COMP:19088"/>
        <dbReference type="Rhea" id="RHEA-COMP:19090"/>
        <dbReference type="ChEBI" id="CHEBI:15378"/>
        <dbReference type="ChEBI" id="CHEBI:57856"/>
        <dbReference type="ChEBI" id="CHEBI:59789"/>
        <dbReference type="ChEBI" id="CHEBI:167623"/>
        <dbReference type="ChEBI" id="CHEBI:172880"/>
    </reaction>
    <physiologicalReaction direction="left-to-right" evidence="14">
        <dbReference type="Rhea" id="RHEA:78508"/>
    </physiologicalReaction>
</comment>
<keyword evidence="12" id="KW-0539">Nucleus</keyword>
<dbReference type="PANTHER" id="PTHR14741:SF32">
    <property type="entry name" value="TRIMETHYLGUANOSINE SYNTHASE"/>
    <property type="match status" value="1"/>
</dbReference>
<comment type="subunit">
    <text evidence="20">May form homooligomers. Interacts with CREBBP/CBP, EED/WAIT1, EP300/P300, NCOA6/PRIP, PPARBP/PBP and SMN.</text>
</comment>
<comment type="function">
    <text evidence="19">Catalyzes the 2 serial methylation steps for the conversion of the 7-monomethylguanosine (m(7)G) caps of snRNAs and snoRNAs to a 2,2,7-trimethylguanosine (m(2,2,7)G) cap structure. The enzyme is specific for guanine, and N7 methylation must precede N2 methylation. Hypermethylation of the m7G cap of U snRNAs leads to their concentration in nuclear foci, their colocalization with coilin and the formation of canonical Cajal bodies (CBs). Plays a role in transcriptional regulation.</text>
</comment>
<keyword evidence="24" id="KW-1185">Reference proteome</keyword>
<evidence type="ECO:0000256" key="7">
    <source>
        <dbReference type="ARBA" id="ARBA00022603"/>
    </source>
</evidence>
<dbReference type="InParanoid" id="A0A168M3I6"/>
<dbReference type="GO" id="GO:0015030">
    <property type="term" value="C:Cajal body"/>
    <property type="evidence" value="ECO:0007669"/>
    <property type="project" value="UniProtKB-SubCell"/>
</dbReference>
<organism evidence="23">
    <name type="scientific">Absidia glauca</name>
    <name type="common">Pin mould</name>
    <dbReference type="NCBI Taxonomy" id="4829"/>
    <lineage>
        <taxon>Eukaryota</taxon>
        <taxon>Fungi</taxon>
        <taxon>Fungi incertae sedis</taxon>
        <taxon>Mucoromycota</taxon>
        <taxon>Mucoromycotina</taxon>
        <taxon>Mucoromycetes</taxon>
        <taxon>Mucorales</taxon>
        <taxon>Cunninghamellaceae</taxon>
        <taxon>Absidia</taxon>
    </lineage>
</organism>
<comment type="catalytic activity">
    <reaction evidence="16">
        <text>a 5'-end (N(2),N(7)-dimethyl 5'-triphosphoguanosine)-ribonucleoside in snRNA + S-adenosyl-L-methionine = a 5'-end (N(2),N(2),N(7)-trimethyl 5'-triphosphoguanosine)-ribonucleoside in snRNA + S-adenosyl-L-homocysteine + H(+)</text>
        <dbReference type="Rhea" id="RHEA:78479"/>
        <dbReference type="Rhea" id="RHEA-COMP:19087"/>
        <dbReference type="Rhea" id="RHEA-COMP:19089"/>
        <dbReference type="ChEBI" id="CHEBI:15378"/>
        <dbReference type="ChEBI" id="CHEBI:57856"/>
        <dbReference type="ChEBI" id="CHEBI:59789"/>
        <dbReference type="ChEBI" id="CHEBI:167623"/>
        <dbReference type="ChEBI" id="CHEBI:172880"/>
    </reaction>
    <physiologicalReaction direction="left-to-right" evidence="16">
        <dbReference type="Rhea" id="RHEA:78480"/>
    </physiologicalReaction>
</comment>
<keyword evidence="10" id="KW-0805">Transcription regulation</keyword>
<dbReference type="EMBL" id="LT552047">
    <property type="protein sequence ID" value="SAL97895.1"/>
    <property type="molecule type" value="Genomic_DNA"/>
</dbReference>
<comment type="subcellular location">
    <subcellularLocation>
        <location evidence="2">Cytoplasm</location>
    </subcellularLocation>
    <subcellularLocation>
        <location evidence="1">Nucleus</location>
        <location evidence="1">Cajal body</location>
    </subcellularLocation>
    <subcellularLocation>
        <location evidence="3">Nucleus</location>
        <location evidence="3">Nucleolus</location>
    </subcellularLocation>
</comment>
<dbReference type="SUPFAM" id="SSF53335">
    <property type="entry name" value="S-adenosyl-L-methionine-dependent methyltransferases"/>
    <property type="match status" value="1"/>
</dbReference>
<keyword evidence="7" id="KW-0489">Methyltransferase</keyword>
<dbReference type="Pfam" id="PF09445">
    <property type="entry name" value="Methyltransf_15"/>
    <property type="match status" value="1"/>
</dbReference>
<keyword evidence="5" id="KW-0963">Cytoplasm</keyword>
<dbReference type="InterPro" id="IPR029063">
    <property type="entry name" value="SAM-dependent_MTases_sf"/>
</dbReference>
<keyword evidence="6" id="KW-0597">Phosphoprotein</keyword>
<dbReference type="OrthoDB" id="194443at2759"/>
<evidence type="ECO:0000256" key="2">
    <source>
        <dbReference type="ARBA" id="ARBA00004496"/>
    </source>
</evidence>
<reference evidence="23" key="1">
    <citation type="submission" date="2016-04" db="EMBL/GenBank/DDBJ databases">
        <authorList>
            <person name="Evans L.H."/>
            <person name="Alamgir A."/>
            <person name="Owens N."/>
            <person name="Weber N.D."/>
            <person name="Virtaneva K."/>
            <person name="Barbian K."/>
            <person name="Babar A."/>
            <person name="Rosenke K."/>
        </authorList>
    </citation>
    <scope>NUCLEOTIDE SEQUENCE [LARGE SCALE GENOMIC DNA]</scope>
    <source>
        <strain evidence="23">CBS 101.48</strain>
    </source>
</reference>
<dbReference type="GO" id="GO:0005730">
    <property type="term" value="C:nucleolus"/>
    <property type="evidence" value="ECO:0007669"/>
    <property type="project" value="UniProtKB-SubCell"/>
</dbReference>
<evidence type="ECO:0000256" key="1">
    <source>
        <dbReference type="ARBA" id="ARBA00004408"/>
    </source>
</evidence>
<dbReference type="GO" id="GO:0071164">
    <property type="term" value="F:RNA cap trimethylguanosine synthase activity"/>
    <property type="evidence" value="ECO:0007669"/>
    <property type="project" value="TreeGrafter"/>
</dbReference>
<evidence type="ECO:0000256" key="22">
    <source>
        <dbReference type="ARBA" id="ARBA00081504"/>
    </source>
</evidence>
<dbReference type="Gene3D" id="3.40.50.150">
    <property type="entry name" value="Vaccinia Virus protein VP39"/>
    <property type="match status" value="1"/>
</dbReference>
<comment type="catalytic activity">
    <reaction evidence="15">
        <text>a 5'-end (N(7)-methyl 5'-triphosphoguanosine)-ribonucleoside in snoRNA + S-adenosyl-L-methionine = a 5'-end (N(2),N(7)-dimethyl 5'-triphosphoguanosine)-ribonucleoside in snoRNA + S-adenosyl-L-homocysteine + H(+)</text>
        <dbReference type="Rhea" id="RHEA:78475"/>
        <dbReference type="Rhea" id="RHEA-COMP:19086"/>
        <dbReference type="Rhea" id="RHEA-COMP:19088"/>
        <dbReference type="ChEBI" id="CHEBI:15378"/>
        <dbReference type="ChEBI" id="CHEBI:57856"/>
        <dbReference type="ChEBI" id="CHEBI:59789"/>
        <dbReference type="ChEBI" id="CHEBI:156461"/>
        <dbReference type="ChEBI" id="CHEBI:172880"/>
    </reaction>
    <physiologicalReaction direction="left-to-right" evidence="15">
        <dbReference type="Rhea" id="RHEA:78476"/>
    </physiologicalReaction>
</comment>
<dbReference type="InterPro" id="IPR019012">
    <property type="entry name" value="RNA_cap_Gua-N2-MeTrfase"/>
</dbReference>
<dbReference type="FunCoup" id="A0A168M3I6">
    <property type="interactions" value="337"/>
</dbReference>
<keyword evidence="11" id="KW-0804">Transcription</keyword>
<gene>
    <name evidence="23" type="primary">ABSGL_03422.1 scaffold 4609</name>
</gene>
<evidence type="ECO:0000256" key="10">
    <source>
        <dbReference type="ARBA" id="ARBA00023015"/>
    </source>
</evidence>
<evidence type="ECO:0000256" key="15">
    <source>
        <dbReference type="ARBA" id="ARBA00048740"/>
    </source>
</evidence>
<dbReference type="CDD" id="cd02440">
    <property type="entry name" value="AdoMet_MTases"/>
    <property type="match status" value="1"/>
</dbReference>
<evidence type="ECO:0000256" key="18">
    <source>
        <dbReference type="ARBA" id="ARBA00049790"/>
    </source>
</evidence>
<dbReference type="FunFam" id="3.40.50.150:FF:000066">
    <property type="entry name" value="Trimethylguanosine synthase 1"/>
    <property type="match status" value="1"/>
</dbReference>
<evidence type="ECO:0000256" key="20">
    <source>
        <dbReference type="ARBA" id="ARBA00064494"/>
    </source>
</evidence>
<comment type="similarity">
    <text evidence="13">Belongs to the methyltransferase superfamily. Trimethylguanosine synthase family.</text>
</comment>
<evidence type="ECO:0000256" key="11">
    <source>
        <dbReference type="ARBA" id="ARBA00023163"/>
    </source>
</evidence>
<evidence type="ECO:0000256" key="6">
    <source>
        <dbReference type="ARBA" id="ARBA00022553"/>
    </source>
</evidence>
<dbReference type="AlphaFoldDB" id="A0A168M3I6"/>